<dbReference type="PANTHER" id="PTHR30629:SF2">
    <property type="entry name" value="PROPHAGE INTEGRASE INTS-RELATED"/>
    <property type="match status" value="1"/>
</dbReference>
<dbReference type="Gene3D" id="3.30.160.390">
    <property type="entry name" value="Integrase, DNA-binding domain"/>
    <property type="match status" value="1"/>
</dbReference>
<evidence type="ECO:0000313" key="8">
    <source>
        <dbReference type="Proteomes" id="UP000268192"/>
    </source>
</evidence>
<evidence type="ECO:0000256" key="3">
    <source>
        <dbReference type="ARBA" id="ARBA00023125"/>
    </source>
</evidence>
<dbReference type="SUPFAM" id="SSF56349">
    <property type="entry name" value="DNA breaking-rejoining enzymes"/>
    <property type="match status" value="1"/>
</dbReference>
<evidence type="ECO:0000256" key="1">
    <source>
        <dbReference type="ARBA" id="ARBA00008857"/>
    </source>
</evidence>
<feature type="domain" description="Core-binding (CB)" evidence="6">
    <location>
        <begin position="101"/>
        <end position="188"/>
    </location>
</feature>
<dbReference type="OrthoDB" id="9795573at2"/>
<dbReference type="PROSITE" id="PS51900">
    <property type="entry name" value="CB"/>
    <property type="match status" value="1"/>
</dbReference>
<accession>A0A3Q8XRC9</accession>
<evidence type="ECO:0000256" key="4">
    <source>
        <dbReference type="ARBA" id="ARBA00023172"/>
    </source>
</evidence>
<keyword evidence="3 5" id="KW-0238">DNA-binding</keyword>
<dbReference type="InterPro" id="IPR011010">
    <property type="entry name" value="DNA_brk_join_enz"/>
</dbReference>
<evidence type="ECO:0000313" key="7">
    <source>
        <dbReference type="EMBL" id="AZN73498.1"/>
    </source>
</evidence>
<dbReference type="GO" id="GO:0015074">
    <property type="term" value="P:DNA integration"/>
    <property type="evidence" value="ECO:0007669"/>
    <property type="project" value="UniProtKB-KW"/>
</dbReference>
<dbReference type="RefSeq" id="WP_126006852.1">
    <property type="nucleotide sequence ID" value="NZ_CP032509.1"/>
</dbReference>
<dbReference type="EMBL" id="CP032509">
    <property type="protein sequence ID" value="AZN73498.1"/>
    <property type="molecule type" value="Genomic_DNA"/>
</dbReference>
<sequence>MADNRQLLTDKAIARLPYATDKQYKVRDTELPGFFVLVGKKKKTFMAQGEFWRDGVREFAAQVKLGECGDVTTREARSKAKVEIGSIARGERPGEEQKIKPGAVTLRKAWERYRDGHMVRKGRDARTIENYRDHMERLFEDWLDKPLAKLGRQPKLVAERHDKISEENGPYIANGAMRSLRAVYNHARKTNPDLPPVNPVTAIDWNTEQRRDTGMGTGDMASWFAELTALTNPIRREFHLMTLLTGSRPTALKNVRIEHIDFRSRLLHIPKPKGGVKKAFDIPLSRPMIRCILRAMRTGRILYPDQAEFWLFPADSDSGHLIEHKEERDVLSKWGNDLRQSYRTLAQAAGVSELDIHLLMNHSLPGVNAGYITRDSLLRDHLRKQQERISKVIIDSAKGKDEGPDLGWLHQAKVATLPVLPDEELKAAA</sequence>
<dbReference type="InterPro" id="IPR010998">
    <property type="entry name" value="Integrase_recombinase_N"/>
</dbReference>
<dbReference type="AlphaFoldDB" id="A0A3Q8XRC9"/>
<protein>
    <submittedName>
        <fullName evidence="7">DUF4102 domain-containing protein</fullName>
    </submittedName>
</protein>
<reference evidence="7 8" key="1">
    <citation type="submission" date="2018-09" db="EMBL/GenBank/DDBJ databases">
        <title>Marinorhizobium profundi gen. nov., sp. nov., isolated from a deep-sea sediment sample from the New Britain Trench and proposal of Marinorhizobiaceae fam. nov. in the order Rhizobiales of the class Alphaproteobacteria.</title>
        <authorList>
            <person name="Cao J."/>
        </authorList>
    </citation>
    <scope>NUCLEOTIDE SEQUENCE [LARGE SCALE GENOMIC DNA]</scope>
    <source>
        <strain evidence="7 8">WS11</strain>
    </source>
</reference>
<dbReference type="InterPro" id="IPR044068">
    <property type="entry name" value="CB"/>
</dbReference>
<proteinExistence type="inferred from homology"/>
<dbReference type="KEGG" id="abaw:D5400_01160"/>
<dbReference type="InterPro" id="IPR038488">
    <property type="entry name" value="Integrase_DNA-bd_sf"/>
</dbReference>
<name>A0A3Q8XRC9_9HYPH</name>
<gene>
    <name evidence="7" type="ORF">D5400_01160</name>
</gene>
<evidence type="ECO:0000259" key="6">
    <source>
        <dbReference type="PROSITE" id="PS51900"/>
    </source>
</evidence>
<keyword evidence="2" id="KW-0229">DNA integration</keyword>
<comment type="similarity">
    <text evidence="1">Belongs to the 'phage' integrase family.</text>
</comment>
<keyword evidence="4" id="KW-0233">DNA recombination</keyword>
<evidence type="ECO:0000256" key="2">
    <source>
        <dbReference type="ARBA" id="ARBA00022908"/>
    </source>
</evidence>
<dbReference type="Gene3D" id="1.10.443.10">
    <property type="entry name" value="Intergrase catalytic core"/>
    <property type="match status" value="1"/>
</dbReference>
<dbReference type="InterPro" id="IPR050808">
    <property type="entry name" value="Phage_Integrase"/>
</dbReference>
<evidence type="ECO:0000256" key="5">
    <source>
        <dbReference type="PROSITE-ProRule" id="PRU01248"/>
    </source>
</evidence>
<dbReference type="GO" id="GO:0003677">
    <property type="term" value="F:DNA binding"/>
    <property type="evidence" value="ECO:0007669"/>
    <property type="project" value="UniProtKB-UniRule"/>
</dbReference>
<dbReference type="InterPro" id="IPR013762">
    <property type="entry name" value="Integrase-like_cat_sf"/>
</dbReference>
<dbReference type="Pfam" id="PF13356">
    <property type="entry name" value="Arm-DNA-bind_3"/>
    <property type="match status" value="1"/>
</dbReference>
<dbReference type="PANTHER" id="PTHR30629">
    <property type="entry name" value="PROPHAGE INTEGRASE"/>
    <property type="match status" value="1"/>
</dbReference>
<dbReference type="Proteomes" id="UP000268192">
    <property type="component" value="Chromosome"/>
</dbReference>
<keyword evidence="8" id="KW-1185">Reference proteome</keyword>
<dbReference type="GO" id="GO:0006310">
    <property type="term" value="P:DNA recombination"/>
    <property type="evidence" value="ECO:0007669"/>
    <property type="project" value="UniProtKB-KW"/>
</dbReference>
<dbReference type="InterPro" id="IPR025166">
    <property type="entry name" value="Integrase_DNA_bind_dom"/>
</dbReference>
<dbReference type="Gene3D" id="1.10.150.130">
    <property type="match status" value="1"/>
</dbReference>
<organism evidence="7 8">
    <name type="scientific">Georhizobium profundi</name>
    <dbReference type="NCBI Taxonomy" id="2341112"/>
    <lineage>
        <taxon>Bacteria</taxon>
        <taxon>Pseudomonadati</taxon>
        <taxon>Pseudomonadota</taxon>
        <taxon>Alphaproteobacteria</taxon>
        <taxon>Hyphomicrobiales</taxon>
        <taxon>Rhizobiaceae</taxon>
        <taxon>Georhizobium</taxon>
    </lineage>
</organism>